<gene>
    <name evidence="9" type="ORF">ANN_16980</name>
</gene>
<dbReference type="Pfam" id="PF13359">
    <property type="entry name" value="DDE_Tnp_4"/>
    <property type="match status" value="1"/>
</dbReference>
<accession>A0ABQ8SSF8</accession>
<comment type="cofactor">
    <cofactor evidence="1">
        <name>a divalent metal cation</name>
        <dbReference type="ChEBI" id="CHEBI:60240"/>
    </cofactor>
</comment>
<keyword evidence="4" id="KW-0540">Nuclease</keyword>
<comment type="caution">
    <text evidence="9">The sequence shown here is derived from an EMBL/GenBank/DDBJ whole genome shotgun (WGS) entry which is preliminary data.</text>
</comment>
<evidence type="ECO:0000256" key="6">
    <source>
        <dbReference type="ARBA" id="ARBA00022801"/>
    </source>
</evidence>
<feature type="domain" description="DDE Tnp4" evidence="8">
    <location>
        <begin position="95"/>
        <end position="160"/>
    </location>
</feature>
<comment type="similarity">
    <text evidence="3">Belongs to the HARBI1 family.</text>
</comment>
<evidence type="ECO:0000259" key="8">
    <source>
        <dbReference type="Pfam" id="PF13359"/>
    </source>
</evidence>
<evidence type="ECO:0000313" key="9">
    <source>
        <dbReference type="EMBL" id="KAJ4436848.1"/>
    </source>
</evidence>
<dbReference type="PANTHER" id="PTHR22930">
    <property type="match status" value="1"/>
</dbReference>
<evidence type="ECO:0000313" key="10">
    <source>
        <dbReference type="Proteomes" id="UP001148838"/>
    </source>
</evidence>
<evidence type="ECO:0000256" key="4">
    <source>
        <dbReference type="ARBA" id="ARBA00022722"/>
    </source>
</evidence>
<evidence type="ECO:0000256" key="7">
    <source>
        <dbReference type="ARBA" id="ARBA00023242"/>
    </source>
</evidence>
<dbReference type="Proteomes" id="UP001148838">
    <property type="component" value="Unassembled WGS sequence"/>
</dbReference>
<dbReference type="InterPro" id="IPR027806">
    <property type="entry name" value="HARBI1_dom"/>
</dbReference>
<organism evidence="9 10">
    <name type="scientific">Periplaneta americana</name>
    <name type="common">American cockroach</name>
    <name type="synonym">Blatta americana</name>
    <dbReference type="NCBI Taxonomy" id="6978"/>
    <lineage>
        <taxon>Eukaryota</taxon>
        <taxon>Metazoa</taxon>
        <taxon>Ecdysozoa</taxon>
        <taxon>Arthropoda</taxon>
        <taxon>Hexapoda</taxon>
        <taxon>Insecta</taxon>
        <taxon>Pterygota</taxon>
        <taxon>Neoptera</taxon>
        <taxon>Polyneoptera</taxon>
        <taxon>Dictyoptera</taxon>
        <taxon>Blattodea</taxon>
        <taxon>Blattoidea</taxon>
        <taxon>Blattidae</taxon>
        <taxon>Blattinae</taxon>
        <taxon>Periplaneta</taxon>
    </lineage>
</organism>
<keyword evidence="6" id="KW-0378">Hydrolase</keyword>
<keyword evidence="10" id="KW-1185">Reference proteome</keyword>
<dbReference type="InterPro" id="IPR045249">
    <property type="entry name" value="HARBI1-like"/>
</dbReference>
<proteinExistence type="inferred from homology"/>
<evidence type="ECO:0000256" key="2">
    <source>
        <dbReference type="ARBA" id="ARBA00004123"/>
    </source>
</evidence>
<reference evidence="9 10" key="1">
    <citation type="journal article" date="2022" name="Allergy">
        <title>Genome assembly and annotation of Periplaneta americana reveal a comprehensive cockroach allergen profile.</title>
        <authorList>
            <person name="Wang L."/>
            <person name="Xiong Q."/>
            <person name="Saelim N."/>
            <person name="Wang L."/>
            <person name="Nong W."/>
            <person name="Wan A.T."/>
            <person name="Shi M."/>
            <person name="Liu X."/>
            <person name="Cao Q."/>
            <person name="Hui J.H.L."/>
            <person name="Sookrung N."/>
            <person name="Leung T.F."/>
            <person name="Tungtrongchitr A."/>
            <person name="Tsui S.K.W."/>
        </authorList>
    </citation>
    <scope>NUCLEOTIDE SEQUENCE [LARGE SCALE GENOMIC DNA]</scope>
    <source>
        <strain evidence="9">PWHHKU_190912</strain>
    </source>
</reference>
<keyword evidence="5" id="KW-0479">Metal-binding</keyword>
<dbReference type="EMBL" id="JAJSOF020000021">
    <property type="protein sequence ID" value="KAJ4436848.1"/>
    <property type="molecule type" value="Genomic_DNA"/>
</dbReference>
<protein>
    <recommendedName>
        <fullName evidence="8">DDE Tnp4 domain-containing protein</fullName>
    </recommendedName>
</protein>
<evidence type="ECO:0000256" key="1">
    <source>
        <dbReference type="ARBA" id="ARBA00001968"/>
    </source>
</evidence>
<dbReference type="PANTHER" id="PTHR22930:SF269">
    <property type="entry name" value="NUCLEASE HARBI1-LIKE PROTEIN"/>
    <property type="match status" value="1"/>
</dbReference>
<comment type="subcellular location">
    <subcellularLocation>
        <location evidence="2">Nucleus</location>
    </subcellularLocation>
</comment>
<keyword evidence="7" id="KW-0539">Nucleus</keyword>
<evidence type="ECO:0000256" key="3">
    <source>
        <dbReference type="ARBA" id="ARBA00006958"/>
    </source>
</evidence>
<name>A0ABQ8SSF8_PERAM</name>
<sequence length="193" mass="22226">MSISEEWKFKNILVAIDLKWDQKDQYLASGNTFTDLHYTYRMGISTIALIVRQVCEVIWEVMAEECLPEPTLQKWQEIAFGFQTKANFPNCIGALDGKHIRVIKPIKSGSLFMNYKHYFSIALLGICDSNYCFIYIDVGAYGRNSDSTVFKDSGFWKKLEANQVSIPSWKPLPDTSEPLLPQIYWHVKVLVAR</sequence>
<evidence type="ECO:0000256" key="5">
    <source>
        <dbReference type="ARBA" id="ARBA00022723"/>
    </source>
</evidence>